<reference evidence="3 4" key="2">
    <citation type="journal article" date="2003" name="Nat. Biotechnol.">
        <title>Complete genome sequence and comparative analysis of the industrial microorganism Streptomyces avermitilis.</title>
        <authorList>
            <person name="Ikeda H."/>
            <person name="Ishikawa J."/>
            <person name="Hanamoto A."/>
            <person name="Shinose M."/>
            <person name="Kikuchi H."/>
            <person name="Shiba T."/>
            <person name="Sakaki Y."/>
            <person name="Hattori M."/>
            <person name="Omura S."/>
        </authorList>
    </citation>
    <scope>NUCLEOTIDE SEQUENCE [LARGE SCALE GENOMIC DNA]</scope>
    <source>
        <strain evidence="4">ATCC 31267 / DSM 46492 / JCM 5070 / NBRC 14893 / NCIMB 12804 / NRRL 8165 / MA-4680</strain>
    </source>
</reference>
<feature type="compositionally biased region" description="Low complexity" evidence="1">
    <location>
        <begin position="119"/>
        <end position="135"/>
    </location>
</feature>
<keyword evidence="4" id="KW-1185">Reference proteome</keyword>
<reference evidence="3 4" key="3">
    <citation type="journal article" date="2014" name="J. Ind. Microbiol. Biotechnol.">
        <title>Genome mining of the Streptomyces avermitilis genome and development of genome-minimized hosts for heterologous expression of biosynthetic gene clusters.</title>
        <authorList>
            <person name="Ikeda H."/>
            <person name="Shin-ya K."/>
            <person name="Omura S."/>
        </authorList>
    </citation>
    <scope>NUCLEOTIDE SEQUENCE [LARGE SCALE GENOMIC DNA]</scope>
    <source>
        <strain evidence="4">ATCC 31267 / DSM 46492 / JCM 5070 / NBRC 14893 / NCIMB 12804 / NRRL 8165 / MA-4680</strain>
    </source>
</reference>
<dbReference type="eggNOG" id="COG2267">
    <property type="taxonomic scope" value="Bacteria"/>
</dbReference>
<dbReference type="InterPro" id="IPR000073">
    <property type="entry name" value="AB_hydrolase_1"/>
</dbReference>
<reference evidence="3 4" key="1">
    <citation type="journal article" date="2001" name="Proc. Natl. Acad. Sci. U.S.A.">
        <title>Genome sequence of an industrial microorganism Streptomyces avermitilis: deducing the ability of producing secondary metabolites.</title>
        <authorList>
            <person name="Omura S."/>
            <person name="Ikeda H."/>
            <person name="Ishikawa J."/>
            <person name="Hanamoto A."/>
            <person name="Takahashi C."/>
            <person name="Shinose M."/>
            <person name="Takahashi Y."/>
            <person name="Horikawa H."/>
            <person name="Nakazawa H."/>
            <person name="Osonoe T."/>
            <person name="Kikuchi H."/>
            <person name="Shiba T."/>
            <person name="Sakaki Y."/>
            <person name="Hattori M."/>
        </authorList>
    </citation>
    <scope>NUCLEOTIDE SEQUENCE [LARGE SCALE GENOMIC DNA]</scope>
    <source>
        <strain evidence="4">ATCC 31267 / DSM 46492 / JCM 5070 / NBRC 14893 / NCIMB 12804 / NRRL 8165 / MA-4680</strain>
    </source>
</reference>
<proteinExistence type="predicted"/>
<dbReference type="InterPro" id="IPR050228">
    <property type="entry name" value="Carboxylesterase_BioH"/>
</dbReference>
<dbReference type="InterPro" id="IPR029058">
    <property type="entry name" value="AB_hydrolase_fold"/>
</dbReference>
<dbReference type="GO" id="GO:0016787">
    <property type="term" value="F:hydrolase activity"/>
    <property type="evidence" value="ECO:0007669"/>
    <property type="project" value="UniProtKB-KW"/>
</dbReference>
<feature type="region of interest" description="Disordered" evidence="1">
    <location>
        <begin position="111"/>
        <end position="135"/>
    </location>
</feature>
<evidence type="ECO:0000259" key="2">
    <source>
        <dbReference type="Pfam" id="PF00561"/>
    </source>
</evidence>
<keyword evidence="3" id="KW-0378">Hydrolase</keyword>
<sequence>MAVAPLRSQGTVAADVAGVSWRRAFEKGGLERGSWLSGHDRARRFLGAVVVWSERVVGRDGVRLVCRDRGGPGEPVVLLHGLAGHAGEWEVVASRLIARYRVVAVDQRGHGASERHPYAPTSTSACSNSPAASSA</sequence>
<evidence type="ECO:0000313" key="4">
    <source>
        <dbReference type="Proteomes" id="UP000000428"/>
    </source>
</evidence>
<dbReference type="KEGG" id="sma:SAVERM_90"/>
<dbReference type="HOGENOM" id="CLU_1884544_0_0_11"/>
<dbReference type="EMBL" id="BA000030">
    <property type="protein sequence ID" value="BAC67799.1"/>
    <property type="molecule type" value="Genomic_DNA"/>
</dbReference>
<dbReference type="PANTHER" id="PTHR43194">
    <property type="entry name" value="HYDROLASE ALPHA/BETA FOLD FAMILY"/>
    <property type="match status" value="1"/>
</dbReference>
<evidence type="ECO:0000313" key="3">
    <source>
        <dbReference type="EMBL" id="BAC67799.1"/>
    </source>
</evidence>
<protein>
    <submittedName>
        <fullName evidence="3">Hydrolase</fullName>
    </submittedName>
</protein>
<dbReference type="PANTHER" id="PTHR43194:SF2">
    <property type="entry name" value="PEROXISOMAL MEMBRANE PROTEIN LPX1"/>
    <property type="match status" value="1"/>
</dbReference>
<accession>Q82RQ3</accession>
<dbReference type="Pfam" id="PF00561">
    <property type="entry name" value="Abhydrolase_1"/>
    <property type="match status" value="1"/>
</dbReference>
<dbReference type="Proteomes" id="UP000000428">
    <property type="component" value="Chromosome"/>
</dbReference>
<feature type="domain" description="AB hydrolase-1" evidence="2">
    <location>
        <begin position="75"/>
        <end position="118"/>
    </location>
</feature>
<organism evidence="3 4">
    <name type="scientific">Streptomyces avermitilis (strain ATCC 31267 / DSM 46492 / JCM 5070 / NBRC 14893 / NCIMB 12804 / NRRL 8165 / MA-4680)</name>
    <dbReference type="NCBI Taxonomy" id="227882"/>
    <lineage>
        <taxon>Bacteria</taxon>
        <taxon>Bacillati</taxon>
        <taxon>Actinomycetota</taxon>
        <taxon>Actinomycetes</taxon>
        <taxon>Kitasatosporales</taxon>
        <taxon>Streptomycetaceae</taxon>
        <taxon>Streptomyces</taxon>
    </lineage>
</organism>
<dbReference type="AlphaFoldDB" id="Q82RQ3"/>
<name>Q82RQ3_STRAW</name>
<gene>
    <name evidence="3" type="ORF">SAVERM_90</name>
</gene>
<dbReference type="SUPFAM" id="SSF53474">
    <property type="entry name" value="alpha/beta-Hydrolases"/>
    <property type="match status" value="1"/>
</dbReference>
<evidence type="ECO:0000256" key="1">
    <source>
        <dbReference type="SAM" id="MobiDB-lite"/>
    </source>
</evidence>
<dbReference type="Gene3D" id="3.40.50.1820">
    <property type="entry name" value="alpha/beta hydrolase"/>
    <property type="match status" value="1"/>
</dbReference>